<dbReference type="InterPro" id="IPR040982">
    <property type="entry name" value="DNA_pol3_finger"/>
</dbReference>
<dbReference type="NCBIfam" id="NF005298">
    <property type="entry name" value="PRK06826.1"/>
    <property type="match status" value="1"/>
</dbReference>
<dbReference type="InterPro" id="IPR004365">
    <property type="entry name" value="NA-bd_OB_tRNA"/>
</dbReference>
<dbReference type="Pfam" id="PF07733">
    <property type="entry name" value="DNA_pol3_alpha"/>
    <property type="match status" value="1"/>
</dbReference>
<protein>
    <recommendedName>
        <fullName evidence="3">DNA polymerase III subunit alpha</fullName>
        <ecNumber evidence="2">2.7.7.7</ecNumber>
    </recommendedName>
</protein>
<dbReference type="InterPro" id="IPR016195">
    <property type="entry name" value="Pol/histidinol_Pase-like"/>
</dbReference>
<comment type="caution">
    <text evidence="10">The sequence shown here is derived from an EMBL/GenBank/DDBJ whole genome shotgun (WGS) entry which is preliminary data.</text>
</comment>
<dbReference type="Pfam" id="PF17657">
    <property type="entry name" value="DNA_pol3_finger"/>
    <property type="match status" value="1"/>
</dbReference>
<dbReference type="Gene3D" id="3.20.20.140">
    <property type="entry name" value="Metal-dependent hydrolases"/>
    <property type="match status" value="1"/>
</dbReference>
<comment type="catalytic activity">
    <reaction evidence="8">
        <text>DNA(n) + a 2'-deoxyribonucleoside 5'-triphosphate = DNA(n+1) + diphosphate</text>
        <dbReference type="Rhea" id="RHEA:22508"/>
        <dbReference type="Rhea" id="RHEA-COMP:17339"/>
        <dbReference type="Rhea" id="RHEA-COMP:17340"/>
        <dbReference type="ChEBI" id="CHEBI:33019"/>
        <dbReference type="ChEBI" id="CHEBI:61560"/>
        <dbReference type="ChEBI" id="CHEBI:173112"/>
        <dbReference type="EC" id="2.7.7.7"/>
    </reaction>
</comment>
<evidence type="ECO:0000256" key="2">
    <source>
        <dbReference type="ARBA" id="ARBA00012417"/>
    </source>
</evidence>
<keyword evidence="6" id="KW-0235">DNA replication</keyword>
<dbReference type="GO" id="GO:0005737">
    <property type="term" value="C:cytoplasm"/>
    <property type="evidence" value="ECO:0007669"/>
    <property type="project" value="UniProtKB-SubCell"/>
</dbReference>
<dbReference type="CDD" id="cd12113">
    <property type="entry name" value="PHP_PolIIIA_DnaE3"/>
    <property type="match status" value="1"/>
</dbReference>
<dbReference type="InterPro" id="IPR041931">
    <property type="entry name" value="DNA_pol3_alpha_thumb_dom"/>
</dbReference>
<name>A0A1F5T8U7_9BACT</name>
<dbReference type="Proteomes" id="UP000178656">
    <property type="component" value="Unassembled WGS sequence"/>
</dbReference>
<dbReference type="InterPro" id="IPR004805">
    <property type="entry name" value="DnaE2/DnaE/PolC"/>
</dbReference>
<dbReference type="CDD" id="cd04485">
    <property type="entry name" value="DnaE_OBF"/>
    <property type="match status" value="1"/>
</dbReference>
<dbReference type="NCBIfam" id="TIGR00594">
    <property type="entry name" value="polc"/>
    <property type="match status" value="1"/>
</dbReference>
<dbReference type="InterPro" id="IPR011708">
    <property type="entry name" value="DNA_pol3_alpha_NTPase_dom"/>
</dbReference>
<evidence type="ECO:0000256" key="7">
    <source>
        <dbReference type="ARBA" id="ARBA00022932"/>
    </source>
</evidence>
<evidence type="ECO:0000313" key="11">
    <source>
        <dbReference type="Proteomes" id="UP000178656"/>
    </source>
</evidence>
<comment type="subcellular location">
    <subcellularLocation>
        <location evidence="1">Cytoplasm</location>
    </subcellularLocation>
</comment>
<dbReference type="SMART" id="SM00481">
    <property type="entry name" value="POLIIIAc"/>
    <property type="match status" value="1"/>
</dbReference>
<dbReference type="InterPro" id="IPR004013">
    <property type="entry name" value="PHP_dom"/>
</dbReference>
<dbReference type="AlphaFoldDB" id="A0A1F5T8U7"/>
<dbReference type="Pfam" id="PF02811">
    <property type="entry name" value="PHP"/>
    <property type="match status" value="1"/>
</dbReference>
<evidence type="ECO:0000256" key="8">
    <source>
        <dbReference type="ARBA" id="ARBA00049244"/>
    </source>
</evidence>
<dbReference type="GO" id="GO:0003676">
    <property type="term" value="F:nucleic acid binding"/>
    <property type="evidence" value="ECO:0007669"/>
    <property type="project" value="InterPro"/>
</dbReference>
<reference evidence="10 11" key="1">
    <citation type="journal article" date="2016" name="Nat. Commun.">
        <title>Thousands of microbial genomes shed light on interconnected biogeochemical processes in an aquifer system.</title>
        <authorList>
            <person name="Anantharaman K."/>
            <person name="Brown C.T."/>
            <person name="Hug L.A."/>
            <person name="Sharon I."/>
            <person name="Castelle C.J."/>
            <person name="Probst A.J."/>
            <person name="Thomas B.C."/>
            <person name="Singh A."/>
            <person name="Wilkins M.J."/>
            <person name="Karaoz U."/>
            <person name="Brodie E.L."/>
            <person name="Williams K.H."/>
            <person name="Hubbard S.S."/>
            <person name="Banfield J.F."/>
        </authorList>
    </citation>
    <scope>NUCLEOTIDE SEQUENCE [LARGE SCALE GENOMIC DNA]</scope>
</reference>
<evidence type="ECO:0000259" key="9">
    <source>
        <dbReference type="SMART" id="SM00481"/>
    </source>
</evidence>
<dbReference type="Pfam" id="PF14579">
    <property type="entry name" value="HHH_6"/>
    <property type="match status" value="1"/>
</dbReference>
<accession>A0A1F5T8U7</accession>
<dbReference type="InterPro" id="IPR003141">
    <property type="entry name" value="Pol/His_phosphatase_N"/>
</dbReference>
<gene>
    <name evidence="10" type="ORF">A2482_05380</name>
</gene>
<evidence type="ECO:0000256" key="1">
    <source>
        <dbReference type="ARBA" id="ARBA00004496"/>
    </source>
</evidence>
<evidence type="ECO:0000256" key="5">
    <source>
        <dbReference type="ARBA" id="ARBA00022695"/>
    </source>
</evidence>
<dbReference type="Gene3D" id="1.10.10.1600">
    <property type="entry name" value="Bacterial DNA polymerase III alpha subunit, thumb domain"/>
    <property type="match status" value="1"/>
</dbReference>
<dbReference type="Pfam" id="PF01336">
    <property type="entry name" value="tRNA_anti-codon"/>
    <property type="match status" value="1"/>
</dbReference>
<keyword evidence="5" id="KW-0548">Nucleotidyltransferase</keyword>
<evidence type="ECO:0000256" key="3">
    <source>
        <dbReference type="ARBA" id="ARBA00019114"/>
    </source>
</evidence>
<keyword evidence="7" id="KW-0239">DNA-directed DNA polymerase</keyword>
<dbReference type="EMBL" id="MFGM01000052">
    <property type="protein sequence ID" value="OGF35362.1"/>
    <property type="molecule type" value="Genomic_DNA"/>
</dbReference>
<sequence>MKYTPLHIHSHYSLLDGLTKIGDLVDKVKADGMTAVALTDHGVMYGAIEFYQKCKAAGVKPIVGCEMYIVENRKRKEAGEDDRFHIILLAKDYVGYQNLIKLTTIAHLEGFYYKPRIDWELLNQYHEGIICLTACLAGEIPRNILRGGSEAKIEGLLNKYIGVFGKENFFLEVQHHPNIPEQKVVNNRLYDIGKRLNIPIVATTDSHYLNSEDAEAHDILICLQTKKTLADKDRMSYMGEDFSVPTSAQMEDRFRDHLEVLENTNKVAEMCNLEIPLGKLQLPVYEVPEGITDFDYLKNMCVENVKRRYGFDPFAAELSEKNRKVLDRMNYELGVIQKTGYASYFLIVQDFINWAKNTGIVVGPGRGSAAGSVISYLLNITNLEPMAYDLLFERFLNPDRISMPDIDTDFADERREEVLRYVENKYGKDHVAQIITFGTMAARAAVKDVGRVLDMPYNFCDQLSKLIPMGVDLDEALTSVVEVKQMYDTNDDAKRLLNFAKKLEGVARHASTHACGVVITREPVDHYCPCQYARDQEAAIISQYSLHPVEDLGILKMDFLGLKNLTILEKACEIVEKMHGVKIKVDDLKLDDKKTYELFQRGETTGVFQFESSGMKRYLKMLKPSVFEDLIAMVALYRPGPLNSGMVDEFIARKHGQKEITYLHPVMANSLKNTYGVIVYQEQVMQLSKDMAGFTGGQADTLRKAMGKKIAALMEKMKAEFLAGCAKNNISAEIATATFGSMEKFAEYGFNKSHAACYALIAYQTGYLKANYPTEFMAALLTSDQHNMDRITIEIDECKQMGIKIFAPSINESYSTFTVVAESLAAQEPRIRFGLNAVRNVGEAVAKSIIHERKERGVYNDLESFLSRLGGQMINKKSLEGLIKSGAMDMFGRRSQLLDNVEKMTLFTKESESTKSSKQVNLFSLNNDTNALPRLVLRESSDFGIAQILAWEKEFLGLYVSEHPFTPFARALQNLIMPLGTLFTETITKRVVRIGGVVSTIKKITTKKGEPMLFVTLEDHVHSVECLVFPRLYKAKESVWQKGTIVVTEGTLSDKDGEAKVLCNKVWELNNDNLDQVAAAIKKSALEGGVMTPGGGQRVHKRQVIISYPLGASKEFASQVKMLFMDMPGDHQVIFQIQDKMIKTNFLINLNDDNRFKLEKILGPDSLRQE</sequence>
<dbReference type="SUPFAM" id="SSF89550">
    <property type="entry name" value="PHP domain-like"/>
    <property type="match status" value="1"/>
</dbReference>
<dbReference type="GO" id="GO:0006260">
    <property type="term" value="P:DNA replication"/>
    <property type="evidence" value="ECO:0007669"/>
    <property type="project" value="UniProtKB-KW"/>
</dbReference>
<keyword evidence="4" id="KW-0808">Transferase</keyword>
<proteinExistence type="predicted"/>
<dbReference type="Gene3D" id="1.10.150.870">
    <property type="match status" value="1"/>
</dbReference>
<dbReference type="PANTHER" id="PTHR32294:SF0">
    <property type="entry name" value="DNA POLYMERASE III SUBUNIT ALPHA"/>
    <property type="match status" value="1"/>
</dbReference>
<evidence type="ECO:0000256" key="4">
    <source>
        <dbReference type="ARBA" id="ARBA00022679"/>
    </source>
</evidence>
<evidence type="ECO:0000313" key="10">
    <source>
        <dbReference type="EMBL" id="OGF35362.1"/>
    </source>
</evidence>
<dbReference type="InterPro" id="IPR029460">
    <property type="entry name" value="DNAPol_HHH"/>
</dbReference>
<evidence type="ECO:0000256" key="6">
    <source>
        <dbReference type="ARBA" id="ARBA00022705"/>
    </source>
</evidence>
<dbReference type="GO" id="GO:0003887">
    <property type="term" value="F:DNA-directed DNA polymerase activity"/>
    <property type="evidence" value="ECO:0007669"/>
    <property type="project" value="UniProtKB-KW"/>
</dbReference>
<dbReference type="GO" id="GO:0008408">
    <property type="term" value="F:3'-5' exonuclease activity"/>
    <property type="evidence" value="ECO:0007669"/>
    <property type="project" value="InterPro"/>
</dbReference>
<dbReference type="NCBIfam" id="NF004226">
    <property type="entry name" value="PRK05673.1"/>
    <property type="match status" value="1"/>
</dbReference>
<dbReference type="PANTHER" id="PTHR32294">
    <property type="entry name" value="DNA POLYMERASE III SUBUNIT ALPHA"/>
    <property type="match status" value="1"/>
</dbReference>
<organism evidence="10 11">
    <name type="scientific">Candidatus Falkowbacteria bacterium RIFOXYC2_FULL_48_21</name>
    <dbReference type="NCBI Taxonomy" id="1798005"/>
    <lineage>
        <taxon>Bacteria</taxon>
        <taxon>Candidatus Falkowiibacteriota</taxon>
    </lineage>
</organism>
<feature type="domain" description="Polymerase/histidinol phosphatase N-terminal" evidence="9">
    <location>
        <begin position="4"/>
        <end position="71"/>
    </location>
</feature>
<dbReference type="EC" id="2.7.7.7" evidence="2"/>